<dbReference type="EMBL" id="JAAZNL010000025">
    <property type="protein sequence ID" value="NMB70077.1"/>
    <property type="molecule type" value="Genomic_DNA"/>
</dbReference>
<dbReference type="CDD" id="cd14275">
    <property type="entry name" value="UBA_EF-Ts"/>
    <property type="match status" value="1"/>
</dbReference>
<protein>
    <recommendedName>
        <fullName evidence="2 5">Elongation factor Ts</fullName>
        <shortName evidence="5">EF-Ts</shortName>
    </recommendedName>
</protein>
<dbReference type="InterPro" id="IPR014039">
    <property type="entry name" value="Transl_elong_EFTs/EF1B_dimer"/>
</dbReference>
<dbReference type="Gene3D" id="1.10.8.10">
    <property type="entry name" value="DNA helicase RuvA subunit, C-terminal domain"/>
    <property type="match status" value="1"/>
</dbReference>
<keyword evidence="5" id="KW-0963">Cytoplasm</keyword>
<dbReference type="GO" id="GO:0003746">
    <property type="term" value="F:translation elongation factor activity"/>
    <property type="evidence" value="ECO:0007669"/>
    <property type="project" value="UniProtKB-UniRule"/>
</dbReference>
<dbReference type="PROSITE" id="PS01126">
    <property type="entry name" value="EF_TS_1"/>
    <property type="match status" value="1"/>
</dbReference>
<keyword evidence="3 5" id="KW-0251">Elongation factor</keyword>
<dbReference type="AlphaFoldDB" id="A0A7X9DL19"/>
<dbReference type="PANTHER" id="PTHR11741:SF0">
    <property type="entry name" value="ELONGATION FACTOR TS, MITOCHONDRIAL"/>
    <property type="match status" value="1"/>
</dbReference>
<dbReference type="PANTHER" id="PTHR11741">
    <property type="entry name" value="ELONGATION FACTOR TS"/>
    <property type="match status" value="1"/>
</dbReference>
<evidence type="ECO:0000256" key="3">
    <source>
        <dbReference type="ARBA" id="ARBA00022768"/>
    </source>
</evidence>
<comment type="caution">
    <text evidence="7">The sequence shown here is derived from an EMBL/GenBank/DDBJ whole genome shotgun (WGS) entry which is preliminary data.</text>
</comment>
<proteinExistence type="inferred from homology"/>
<evidence type="ECO:0000256" key="4">
    <source>
        <dbReference type="ARBA" id="ARBA00022917"/>
    </source>
</evidence>
<feature type="domain" description="Translation elongation factor EFTs/EF1B dimerisation" evidence="6">
    <location>
        <begin position="72"/>
        <end position="149"/>
    </location>
</feature>
<accession>A0A7X9DL19</accession>
<dbReference type="Pfam" id="PF00889">
    <property type="entry name" value="EF_TS"/>
    <property type="match status" value="1"/>
</dbReference>
<dbReference type="InterPro" id="IPR009060">
    <property type="entry name" value="UBA-like_sf"/>
</dbReference>
<dbReference type="SUPFAM" id="SSF54713">
    <property type="entry name" value="Elongation factor Ts (EF-Ts), dimerisation domain"/>
    <property type="match status" value="1"/>
</dbReference>
<dbReference type="Proteomes" id="UP000526033">
    <property type="component" value="Unassembled WGS sequence"/>
</dbReference>
<reference evidence="7 8" key="1">
    <citation type="journal article" date="2020" name="Biotechnol. Biofuels">
        <title>New insights from the biogas microbiome by comprehensive genome-resolved metagenomics of nearly 1600 species originating from multiple anaerobic digesters.</title>
        <authorList>
            <person name="Campanaro S."/>
            <person name="Treu L."/>
            <person name="Rodriguez-R L.M."/>
            <person name="Kovalovszki A."/>
            <person name="Ziels R.M."/>
            <person name="Maus I."/>
            <person name="Zhu X."/>
            <person name="Kougias P.G."/>
            <person name="Basile A."/>
            <person name="Luo G."/>
            <person name="Schluter A."/>
            <person name="Konstantinidis K.T."/>
            <person name="Angelidaki I."/>
        </authorList>
    </citation>
    <scope>NUCLEOTIDE SEQUENCE [LARGE SCALE GENOMIC DNA]</scope>
    <source>
        <strain evidence="7">AS27yjCOA_165</strain>
    </source>
</reference>
<evidence type="ECO:0000256" key="2">
    <source>
        <dbReference type="ARBA" id="ARBA00016956"/>
    </source>
</evidence>
<dbReference type="NCBIfam" id="TIGR00116">
    <property type="entry name" value="tsf"/>
    <property type="match status" value="1"/>
</dbReference>
<feature type="region of interest" description="Involved in Mg(2+) ion dislocation from EF-Tu" evidence="5">
    <location>
        <begin position="80"/>
        <end position="83"/>
    </location>
</feature>
<dbReference type="SUPFAM" id="SSF46934">
    <property type="entry name" value="UBA-like"/>
    <property type="match status" value="1"/>
</dbReference>
<evidence type="ECO:0000259" key="6">
    <source>
        <dbReference type="Pfam" id="PF00889"/>
    </source>
</evidence>
<evidence type="ECO:0000313" key="7">
    <source>
        <dbReference type="EMBL" id="NMB70077.1"/>
    </source>
</evidence>
<dbReference type="GO" id="GO:0005737">
    <property type="term" value="C:cytoplasm"/>
    <property type="evidence" value="ECO:0007669"/>
    <property type="project" value="UniProtKB-SubCell"/>
</dbReference>
<comment type="similarity">
    <text evidence="1 5">Belongs to the EF-Ts family.</text>
</comment>
<dbReference type="FunFam" id="1.10.8.10:FF:000001">
    <property type="entry name" value="Elongation factor Ts"/>
    <property type="match status" value="1"/>
</dbReference>
<evidence type="ECO:0000256" key="5">
    <source>
        <dbReference type="HAMAP-Rule" id="MF_00050"/>
    </source>
</evidence>
<gene>
    <name evidence="5 7" type="primary">tsf</name>
    <name evidence="7" type="ORF">GYA27_02645</name>
</gene>
<keyword evidence="4 5" id="KW-0648">Protein biosynthesis</keyword>
<comment type="function">
    <text evidence="5">Associates with the EF-Tu.GDP complex and induces the exchange of GDP to GTP. It remains bound to the aminoacyl-tRNA.EF-Tu.GTP complex up to the GTP hydrolysis stage on the ribosome.</text>
</comment>
<name>A0A7X9DL19_UNCKA</name>
<evidence type="ECO:0000313" key="8">
    <source>
        <dbReference type="Proteomes" id="UP000526033"/>
    </source>
</evidence>
<sequence>MQDIESIKKLREETGAGVLEVKNALEEAQGDYTKAHEMLMKKAESKAAKKADRVTKDGLVESYIHMGGKAGSLVLLACETDFVAKTDDFKKVAHEIAMQVCTSEYTDVNELVEAEYIRDPSKKIKDLINELTAKVGEKIEIRSFVRFDVRE</sequence>
<evidence type="ECO:0000256" key="1">
    <source>
        <dbReference type="ARBA" id="ARBA00005532"/>
    </source>
</evidence>
<comment type="subcellular location">
    <subcellularLocation>
        <location evidence="5">Cytoplasm</location>
    </subcellularLocation>
</comment>
<dbReference type="InterPro" id="IPR001816">
    <property type="entry name" value="Transl_elong_EFTs/EF1B"/>
</dbReference>
<dbReference type="InterPro" id="IPR018101">
    <property type="entry name" value="Transl_elong_Ts_CS"/>
</dbReference>
<dbReference type="HAMAP" id="MF_00050">
    <property type="entry name" value="EF_Ts"/>
    <property type="match status" value="1"/>
</dbReference>
<dbReference type="Gene3D" id="3.30.479.20">
    <property type="entry name" value="Elongation factor Ts, dimerisation domain"/>
    <property type="match status" value="1"/>
</dbReference>
<organism evidence="7 8">
    <name type="scientific">candidate division WWE3 bacterium</name>
    <dbReference type="NCBI Taxonomy" id="2053526"/>
    <lineage>
        <taxon>Bacteria</taxon>
        <taxon>Katanobacteria</taxon>
    </lineage>
</organism>
<dbReference type="InterPro" id="IPR036402">
    <property type="entry name" value="EF-Ts_dimer_sf"/>
</dbReference>